<reference evidence="1" key="1">
    <citation type="submission" date="2023-04" db="EMBL/GenBank/DDBJ databases">
        <title>Draft Genome sequencing of Naganishia species isolated from polar environments using Oxford Nanopore Technology.</title>
        <authorList>
            <person name="Leo P."/>
            <person name="Venkateswaran K."/>
        </authorList>
    </citation>
    <scope>NUCLEOTIDE SEQUENCE</scope>
    <source>
        <strain evidence="1">MNA-CCFEE 5423</strain>
    </source>
</reference>
<organism evidence="1 2">
    <name type="scientific">Naganishia friedmannii</name>
    <dbReference type="NCBI Taxonomy" id="89922"/>
    <lineage>
        <taxon>Eukaryota</taxon>
        <taxon>Fungi</taxon>
        <taxon>Dikarya</taxon>
        <taxon>Basidiomycota</taxon>
        <taxon>Agaricomycotina</taxon>
        <taxon>Tremellomycetes</taxon>
        <taxon>Filobasidiales</taxon>
        <taxon>Filobasidiaceae</taxon>
        <taxon>Naganishia</taxon>
    </lineage>
</organism>
<comment type="caution">
    <text evidence="1">The sequence shown here is derived from an EMBL/GenBank/DDBJ whole genome shotgun (WGS) entry which is preliminary data.</text>
</comment>
<gene>
    <name evidence="1" type="ORF">QFC21_005811</name>
</gene>
<accession>A0ACC2V6P3</accession>
<keyword evidence="2" id="KW-1185">Reference proteome</keyword>
<dbReference type="Proteomes" id="UP001227268">
    <property type="component" value="Unassembled WGS sequence"/>
</dbReference>
<name>A0ACC2V6P3_9TREE</name>
<sequence>MDDLDYLKESDMPPADRSEPGLDFSLAAGISLSGMIQTIAKGIRNVCYSSEKPNVGWDWGFVSCLTTRFIVRIISALTSRYNPTVASMLWRWSHWSALFHGEERKLFAKQTVASTRGYSNASSNETDDHRQDVEDEDIAGYAIAEAYEDDSAATENQQERLADDNLDDESHESYRENASKRAKQRRTIEGVATK</sequence>
<dbReference type="EMBL" id="JASBWT010000023">
    <property type="protein sequence ID" value="KAJ9095018.1"/>
    <property type="molecule type" value="Genomic_DNA"/>
</dbReference>
<protein>
    <submittedName>
        <fullName evidence="1">Uncharacterized protein</fullName>
    </submittedName>
</protein>
<proteinExistence type="predicted"/>
<evidence type="ECO:0000313" key="1">
    <source>
        <dbReference type="EMBL" id="KAJ9095018.1"/>
    </source>
</evidence>
<evidence type="ECO:0000313" key="2">
    <source>
        <dbReference type="Proteomes" id="UP001227268"/>
    </source>
</evidence>